<evidence type="ECO:0000313" key="2">
    <source>
        <dbReference type="Proteomes" id="UP000002213"/>
    </source>
</evidence>
<organism evidence="1 2">
    <name type="scientific">Actinosynnema mirum (strain ATCC 29888 / DSM 43827 / JCM 3225 / NBRC 14064 / NCIMB 13271 / NRRL B-12336 / IMRU 3971 / 101)</name>
    <dbReference type="NCBI Taxonomy" id="446462"/>
    <lineage>
        <taxon>Bacteria</taxon>
        <taxon>Bacillati</taxon>
        <taxon>Actinomycetota</taxon>
        <taxon>Actinomycetes</taxon>
        <taxon>Pseudonocardiales</taxon>
        <taxon>Pseudonocardiaceae</taxon>
        <taxon>Actinosynnema</taxon>
    </lineage>
</organism>
<evidence type="ECO:0000313" key="1">
    <source>
        <dbReference type="EMBL" id="ACU37155.1"/>
    </source>
</evidence>
<reference evidence="1 2" key="1">
    <citation type="journal article" date="2009" name="Stand. Genomic Sci.">
        <title>Complete genome sequence of Actinosynnema mirum type strain (101).</title>
        <authorList>
            <person name="Land M."/>
            <person name="Lapidus A."/>
            <person name="Mayilraj S."/>
            <person name="Chen F."/>
            <person name="Copeland A."/>
            <person name="Del Rio T.G."/>
            <person name="Nolan M."/>
            <person name="Lucas S."/>
            <person name="Tice H."/>
            <person name="Cheng J.F."/>
            <person name="Chertkov O."/>
            <person name="Bruce D."/>
            <person name="Goodwin L."/>
            <person name="Pitluck S."/>
            <person name="Rohde M."/>
            <person name="Goker M."/>
            <person name="Pati A."/>
            <person name="Ivanova N."/>
            <person name="Mavromatis K."/>
            <person name="Chen A."/>
            <person name="Palaniappan K."/>
            <person name="Hauser L."/>
            <person name="Chang Y.J."/>
            <person name="Jeffries C.C."/>
            <person name="Brettin T."/>
            <person name="Detter J.C."/>
            <person name="Han C."/>
            <person name="Chain P."/>
            <person name="Tindall B.J."/>
            <person name="Bristow J."/>
            <person name="Eisen J.A."/>
            <person name="Markowitz V."/>
            <person name="Hugenholtz P."/>
            <person name="Kyrpides N.C."/>
            <person name="Klenk H.P."/>
        </authorList>
    </citation>
    <scope>NUCLEOTIDE SEQUENCE [LARGE SCALE GENOMIC DNA]</scope>
    <source>
        <strain evidence="2">ATCC 29888 / DSM 43827 / JCM 3225 / NBRC 14064 / NCIMB 13271 / NRRL B-12336 / IMRU 3971 / 101</strain>
    </source>
</reference>
<dbReference type="eggNOG" id="COG5412">
    <property type="taxonomic scope" value="Bacteria"/>
</dbReference>
<dbReference type="AlphaFoldDB" id="C6W8Q6"/>
<sequence length="318" mass="34014">MIALIPLVAPLTQALLGLVVGGLAPLITPVRQLVDLLLPPLLKLITDWVPLVVRATETVTSMAVATTTAAAVLVDKLMPTLTWLVDGVVMPVFARLVEIVDGALRALQGVIDMAVGLITGDWQRAWTGLKDFLGGTWDLIVATTKLLVVDLMTMLADLPEKIFDLFADVGGLLVEAGKNLIKGLVRGFEIGWGWVEEKLGSLTDMLPEWKGPPARDRVLLRGNGKLIMRGFTEGLAAGEPQVRRYLTDLTDSLPAMIATVEPAAPARATTTGAAVRGEDLAAFTDAVRRLAERPVIVRVGAVEIARATAEGNRSLARR</sequence>
<dbReference type="STRING" id="446462.Amir_3248"/>
<protein>
    <submittedName>
        <fullName evidence="1">Uncharacterized protein</fullName>
    </submittedName>
</protein>
<proteinExistence type="predicted"/>
<accession>C6W8Q6</accession>
<dbReference type="KEGG" id="ami:Amir_3248"/>
<name>C6W8Q6_ACTMD</name>
<gene>
    <name evidence="1" type="ordered locus">Amir_3248</name>
</gene>
<keyword evidence="2" id="KW-1185">Reference proteome</keyword>
<dbReference type="Proteomes" id="UP000002213">
    <property type="component" value="Chromosome"/>
</dbReference>
<dbReference type="EMBL" id="CP001630">
    <property type="protein sequence ID" value="ACU37155.1"/>
    <property type="molecule type" value="Genomic_DNA"/>
</dbReference>
<dbReference type="HOGENOM" id="CLU_873282_0_0_11"/>